<feature type="compositionally biased region" description="Basic residues" evidence="3">
    <location>
        <begin position="412"/>
        <end position="428"/>
    </location>
</feature>
<feature type="compositionally biased region" description="Basic and acidic residues" evidence="3">
    <location>
        <begin position="252"/>
        <end position="268"/>
    </location>
</feature>
<comment type="subcellular location">
    <subcellularLocation>
        <location evidence="1">Nucleus</location>
    </subcellularLocation>
</comment>
<evidence type="ECO:0000313" key="6">
    <source>
        <dbReference type="Proteomes" id="UP001152484"/>
    </source>
</evidence>
<sequence length="428" mass="47868">METSSSSSASVDTVLRTLANRGWSFRDIDQVKLLLSAQSSLATIDSVELELIKLDLRSIGGKTLPDPSSIRKVSHLQGPIVLQISSVRDVSSSKVTENSGNAKSRRLLRLKLTDGHYEVTAIEYSYIPSIPDDVIPGTKVRLENKTIVRSGIVCLNAKAVTVLGGFVESLYEEWQMNRKYAGLPRSSLRQFHEGASSGPPPFEKLQVGANHKNKNYAQQKRDFGKNYESCMSSSSRSSVSLPTGKADSSTDLQKHNDSRGDNLGDDLKQSNCEPNEEKPIISEARPKEVVESFPVQNQAASQKLLQKMNQPFRDNHRIRGQRHRGKEKEEDSHLLTLDEWERSRSGNISGNQKLSSISQDEDLARQLQEQFDLEDVHVQKDSSMTEAENIRMNMFRFDRDDARAHGTMGFRGRGRGRGRGRRGGRGRT</sequence>
<dbReference type="EMBL" id="CAMAPE010000005">
    <property type="protein sequence ID" value="CAH9068528.1"/>
    <property type="molecule type" value="Genomic_DNA"/>
</dbReference>
<protein>
    <recommendedName>
        <fullName evidence="4">RecQ mediated genome instability protein 1 OB-fold domain-containing protein</fullName>
    </recommendedName>
</protein>
<name>A0A9P0YMP3_CUSEU</name>
<feature type="region of interest" description="Disordered" evidence="3">
    <location>
        <begin position="227"/>
        <end position="285"/>
    </location>
</feature>
<reference evidence="5" key="1">
    <citation type="submission" date="2022-07" db="EMBL/GenBank/DDBJ databases">
        <authorList>
            <person name="Macas J."/>
            <person name="Novak P."/>
            <person name="Neumann P."/>
        </authorList>
    </citation>
    <scope>NUCLEOTIDE SEQUENCE</scope>
</reference>
<evidence type="ECO:0000256" key="3">
    <source>
        <dbReference type="SAM" id="MobiDB-lite"/>
    </source>
</evidence>
<keyword evidence="2" id="KW-0539">Nucleus</keyword>
<proteinExistence type="predicted"/>
<dbReference type="Gene3D" id="2.40.50.770">
    <property type="entry name" value="RecQ-mediated genome instability protein Rmi1, C-terminal domain"/>
    <property type="match status" value="1"/>
</dbReference>
<evidence type="ECO:0000313" key="5">
    <source>
        <dbReference type="EMBL" id="CAH9068528.1"/>
    </source>
</evidence>
<feature type="compositionally biased region" description="Low complexity" evidence="3">
    <location>
        <begin position="229"/>
        <end position="240"/>
    </location>
</feature>
<feature type="region of interest" description="Disordered" evidence="3">
    <location>
        <begin position="404"/>
        <end position="428"/>
    </location>
</feature>
<keyword evidence="6" id="KW-1185">Reference proteome</keyword>
<comment type="caution">
    <text evidence="5">The sequence shown here is derived from an EMBL/GenBank/DDBJ whole genome shotgun (WGS) entry which is preliminary data.</text>
</comment>
<feature type="domain" description="RecQ mediated genome instability protein 1 OB-fold" evidence="4">
    <location>
        <begin position="73"/>
        <end position="177"/>
    </location>
</feature>
<dbReference type="InterPro" id="IPR042470">
    <property type="entry name" value="RMI1_N_C_sf"/>
</dbReference>
<dbReference type="Pfam" id="PF08585">
    <property type="entry name" value="RMI1_N_C"/>
    <property type="match status" value="1"/>
</dbReference>
<dbReference type="OrthoDB" id="434939at2759"/>
<feature type="compositionally biased region" description="Basic and acidic residues" evidence="3">
    <location>
        <begin position="275"/>
        <end position="285"/>
    </location>
</feature>
<evidence type="ECO:0000256" key="1">
    <source>
        <dbReference type="ARBA" id="ARBA00004123"/>
    </source>
</evidence>
<accession>A0A9P0YMP3</accession>
<dbReference type="SMART" id="SM01161">
    <property type="entry name" value="DUF1767"/>
    <property type="match status" value="1"/>
</dbReference>
<dbReference type="AlphaFoldDB" id="A0A9P0YMP3"/>
<dbReference type="InterPro" id="IPR013894">
    <property type="entry name" value="RMI1_OB"/>
</dbReference>
<dbReference type="PANTHER" id="PTHR13681:SF24">
    <property type="entry name" value="TUDOR DOMAIN-CONTAINING PROTEIN 3"/>
    <property type="match status" value="1"/>
</dbReference>
<evidence type="ECO:0000259" key="4">
    <source>
        <dbReference type="Pfam" id="PF08585"/>
    </source>
</evidence>
<gene>
    <name evidence="5" type="ORF">CEURO_LOCUS2856</name>
</gene>
<dbReference type="PANTHER" id="PTHR13681">
    <property type="entry name" value="SURVIVAL OF MOTOR NEURON-RELATED-SPLICING FACTOR 30-RELATED"/>
    <property type="match status" value="1"/>
</dbReference>
<dbReference type="Proteomes" id="UP001152484">
    <property type="component" value="Unassembled WGS sequence"/>
</dbReference>
<organism evidence="5 6">
    <name type="scientific">Cuscuta europaea</name>
    <name type="common">European dodder</name>
    <dbReference type="NCBI Taxonomy" id="41803"/>
    <lineage>
        <taxon>Eukaryota</taxon>
        <taxon>Viridiplantae</taxon>
        <taxon>Streptophyta</taxon>
        <taxon>Embryophyta</taxon>
        <taxon>Tracheophyta</taxon>
        <taxon>Spermatophyta</taxon>
        <taxon>Magnoliopsida</taxon>
        <taxon>eudicotyledons</taxon>
        <taxon>Gunneridae</taxon>
        <taxon>Pentapetalae</taxon>
        <taxon>asterids</taxon>
        <taxon>lamiids</taxon>
        <taxon>Solanales</taxon>
        <taxon>Convolvulaceae</taxon>
        <taxon>Cuscuteae</taxon>
        <taxon>Cuscuta</taxon>
        <taxon>Cuscuta subgen. Cuscuta</taxon>
    </lineage>
</organism>
<dbReference type="GO" id="GO:0005634">
    <property type="term" value="C:nucleus"/>
    <property type="evidence" value="ECO:0007669"/>
    <property type="project" value="UniProtKB-SubCell"/>
</dbReference>
<evidence type="ECO:0000256" key="2">
    <source>
        <dbReference type="ARBA" id="ARBA00023242"/>
    </source>
</evidence>